<evidence type="ECO:0000313" key="1">
    <source>
        <dbReference type="EMBL" id="CCG83772.1"/>
    </source>
</evidence>
<proteinExistence type="predicted"/>
<keyword evidence="2" id="KW-1185">Reference proteome</keyword>
<protein>
    <submittedName>
        <fullName evidence="1">Uncharacterized protein</fullName>
    </submittedName>
</protein>
<organism evidence="1 2">
    <name type="scientific">Taphrina deformans (strain PYCC 5710 / ATCC 11124 / CBS 356.35 / IMI 108563 / JCM 9778 / NBRC 8474)</name>
    <name type="common">Peach leaf curl fungus</name>
    <name type="synonym">Lalaria deformans</name>
    <dbReference type="NCBI Taxonomy" id="1097556"/>
    <lineage>
        <taxon>Eukaryota</taxon>
        <taxon>Fungi</taxon>
        <taxon>Dikarya</taxon>
        <taxon>Ascomycota</taxon>
        <taxon>Taphrinomycotina</taxon>
        <taxon>Taphrinomycetes</taxon>
        <taxon>Taphrinales</taxon>
        <taxon>Taphrinaceae</taxon>
        <taxon>Taphrina</taxon>
    </lineage>
</organism>
<name>R4XDR9_TAPDE</name>
<dbReference type="Proteomes" id="UP000013776">
    <property type="component" value="Unassembled WGS sequence"/>
</dbReference>
<dbReference type="AlphaFoldDB" id="R4XDR9"/>
<gene>
    <name evidence="1" type="ORF">TAPDE_003974</name>
</gene>
<sequence length="271" mass="30570">MSAMTLPSQSVPNVLHNAHLTSHLHESVPTYEASPNDPRANSYRIFCHKNTYELICDNTGESYRFTDLEESSKSSKEIPKSMDIMHQASVGASATRLAQISGITKKKLKLTKRDPVVNLHSSHGKIPLTLFRGNYCGFKHPTQKIEYYWQLRNQADTRRETTQFSIRDAVFRRTVAGELSTITSMYLPNDKAQSVHDSLSIAHESRDDRSVESTPAYDQHLGRLLVRSDLQDFDKDMTVISFIAVLIRVIEAEKKTPFANGFIRALTIGAV</sequence>
<comment type="caution">
    <text evidence="1">The sequence shown here is derived from an EMBL/GenBank/DDBJ whole genome shotgun (WGS) entry which is preliminary data.</text>
</comment>
<reference evidence="1 2" key="1">
    <citation type="journal article" date="2013" name="MBio">
        <title>Genome sequencing of the plant pathogen Taphrina deformans, the causal agent of peach leaf curl.</title>
        <authorList>
            <person name="Cisse O.H."/>
            <person name="Almeida J.M.G.C.F."/>
            <person name="Fonseca A."/>
            <person name="Kumar A.A."/>
            <person name="Salojaervi J."/>
            <person name="Overmyer K."/>
            <person name="Hauser P.M."/>
            <person name="Pagni M."/>
        </authorList>
    </citation>
    <scope>NUCLEOTIDE SEQUENCE [LARGE SCALE GENOMIC DNA]</scope>
    <source>
        <strain evidence="2">PYCC 5710 / ATCC 11124 / CBS 356.35 / IMI 108563 / JCM 9778 / NBRC 8474</strain>
    </source>
</reference>
<dbReference type="VEuPathDB" id="FungiDB:TAPDE_003974"/>
<evidence type="ECO:0000313" key="2">
    <source>
        <dbReference type="Proteomes" id="UP000013776"/>
    </source>
</evidence>
<dbReference type="EMBL" id="CAHR02000176">
    <property type="protein sequence ID" value="CCG83772.1"/>
    <property type="molecule type" value="Genomic_DNA"/>
</dbReference>
<accession>R4XDR9</accession>